<organism evidence="10 11">
    <name type="scientific">Oceanotoga teriensis</name>
    <dbReference type="NCBI Taxonomy" id="515440"/>
    <lineage>
        <taxon>Bacteria</taxon>
        <taxon>Thermotogati</taxon>
        <taxon>Thermotogota</taxon>
        <taxon>Thermotogae</taxon>
        <taxon>Petrotogales</taxon>
        <taxon>Petrotogaceae</taxon>
        <taxon>Oceanotoga</taxon>
    </lineage>
</organism>
<dbReference type="AlphaFoldDB" id="A0AA45HIC5"/>
<feature type="transmembrane region" description="Helical" evidence="8">
    <location>
        <begin position="126"/>
        <end position="145"/>
    </location>
</feature>
<dbReference type="GO" id="GO:0005886">
    <property type="term" value="C:plasma membrane"/>
    <property type="evidence" value="ECO:0007669"/>
    <property type="project" value="UniProtKB-SubCell"/>
</dbReference>
<keyword evidence="6 8" id="KW-1133">Transmembrane helix</keyword>
<dbReference type="PROSITE" id="PS50928">
    <property type="entry name" value="ABC_TM1"/>
    <property type="match status" value="1"/>
</dbReference>
<dbReference type="PANTHER" id="PTHR43470">
    <property type="entry name" value="PHOSPHATE TRANSPORT SYSTEM PERMEASE PROTEIN PSTA-RELATED"/>
    <property type="match status" value="1"/>
</dbReference>
<reference evidence="10 11" key="1">
    <citation type="submission" date="2018-05" db="EMBL/GenBank/DDBJ databases">
        <title>Genomic Encyclopedia of Type Strains, Phase IV (KMG-IV): sequencing the most valuable type-strain genomes for metagenomic binning, comparative biology and taxonomic classification.</title>
        <authorList>
            <person name="Goeker M."/>
        </authorList>
    </citation>
    <scope>NUCLEOTIDE SEQUENCE [LARGE SCALE GENOMIC DNA]</scope>
    <source>
        <strain evidence="10 11">DSM 24906</strain>
    </source>
</reference>
<feature type="transmembrane region" description="Helical" evidence="8">
    <location>
        <begin position="187"/>
        <end position="213"/>
    </location>
</feature>
<comment type="caution">
    <text evidence="10">The sequence shown here is derived from an EMBL/GenBank/DDBJ whole genome shotgun (WGS) entry which is preliminary data.</text>
</comment>
<dbReference type="InterPro" id="IPR035906">
    <property type="entry name" value="MetI-like_sf"/>
</dbReference>
<dbReference type="Gene3D" id="1.10.3720.10">
    <property type="entry name" value="MetI-like"/>
    <property type="match status" value="1"/>
</dbReference>
<dbReference type="GO" id="GO:0035435">
    <property type="term" value="P:phosphate ion transmembrane transport"/>
    <property type="evidence" value="ECO:0007669"/>
    <property type="project" value="InterPro"/>
</dbReference>
<feature type="transmembrane region" description="Helical" evidence="8">
    <location>
        <begin position="54"/>
        <end position="84"/>
    </location>
</feature>
<dbReference type="Proteomes" id="UP000245921">
    <property type="component" value="Unassembled WGS sequence"/>
</dbReference>
<sequence>MKKDIIISYIFRIISYISVFIILLIFGTVILSGIKYFTLSFFTEYPKQGMTEGGIWPAILGSFIMIGLTLIFSIPIGVLTGIFLSEYGKNTKLGRILDIAITSLSGVPSIVYGLFGLALFSITLGFRTSILSGSLTLSVMTLPIISSSVREALFSVPNTLRESAYALGAKKTEVIFKILIPASKSRIITAILIGIGRVIGETAPVLLTGAVFYSSYFPNNLLQPTMTLPTHIYFLTMAYGEDAQWMAQGSSAFLMLLILVIYSIAFSIRRKSNAK</sequence>
<evidence type="ECO:0000313" key="11">
    <source>
        <dbReference type="Proteomes" id="UP000245921"/>
    </source>
</evidence>
<evidence type="ECO:0000256" key="5">
    <source>
        <dbReference type="ARBA" id="ARBA00022692"/>
    </source>
</evidence>
<evidence type="ECO:0000256" key="6">
    <source>
        <dbReference type="ARBA" id="ARBA00022989"/>
    </source>
</evidence>
<feature type="transmembrane region" description="Helical" evidence="8">
    <location>
        <begin position="9"/>
        <end position="34"/>
    </location>
</feature>
<dbReference type="SUPFAM" id="SSF161098">
    <property type="entry name" value="MetI-like"/>
    <property type="match status" value="1"/>
</dbReference>
<feature type="domain" description="ABC transmembrane type-1" evidence="9">
    <location>
        <begin position="59"/>
        <end position="266"/>
    </location>
</feature>
<dbReference type="RefSeq" id="WP_109605305.1">
    <property type="nucleotide sequence ID" value="NZ_QGGI01000013.1"/>
</dbReference>
<dbReference type="NCBIfam" id="TIGR00974">
    <property type="entry name" value="3a0107s02c"/>
    <property type="match status" value="1"/>
</dbReference>
<evidence type="ECO:0000256" key="4">
    <source>
        <dbReference type="ARBA" id="ARBA00022475"/>
    </source>
</evidence>
<name>A0AA45HIC5_9BACT</name>
<keyword evidence="5 8" id="KW-0812">Transmembrane</keyword>
<keyword evidence="3" id="KW-0813">Transport</keyword>
<dbReference type="GO" id="GO:0005315">
    <property type="term" value="F:phosphate transmembrane transporter activity"/>
    <property type="evidence" value="ECO:0007669"/>
    <property type="project" value="InterPro"/>
</dbReference>
<evidence type="ECO:0000313" key="10">
    <source>
        <dbReference type="EMBL" id="PWJ90084.1"/>
    </source>
</evidence>
<proteinExistence type="inferred from homology"/>
<gene>
    <name evidence="10" type="ORF">C7380_11373</name>
</gene>
<evidence type="ECO:0000259" key="9">
    <source>
        <dbReference type="PROSITE" id="PS50928"/>
    </source>
</evidence>
<evidence type="ECO:0000256" key="2">
    <source>
        <dbReference type="ARBA" id="ARBA00007069"/>
    </source>
</evidence>
<dbReference type="InterPro" id="IPR005672">
    <property type="entry name" value="Phosphate_PstA"/>
</dbReference>
<evidence type="ECO:0000256" key="3">
    <source>
        <dbReference type="ARBA" id="ARBA00022448"/>
    </source>
</evidence>
<dbReference type="EMBL" id="QGGI01000013">
    <property type="protein sequence ID" value="PWJ90084.1"/>
    <property type="molecule type" value="Genomic_DNA"/>
</dbReference>
<keyword evidence="7 8" id="KW-0472">Membrane</keyword>
<comment type="similarity">
    <text evidence="2 8">Belongs to the binding-protein-dependent transport system permease family. CysTW subfamily.</text>
</comment>
<keyword evidence="4 8" id="KW-1003">Cell membrane</keyword>
<dbReference type="InterPro" id="IPR000515">
    <property type="entry name" value="MetI-like"/>
</dbReference>
<keyword evidence="11" id="KW-1185">Reference proteome</keyword>
<accession>A0AA45HIC5</accession>
<evidence type="ECO:0000256" key="1">
    <source>
        <dbReference type="ARBA" id="ARBA00004651"/>
    </source>
</evidence>
<dbReference type="PANTHER" id="PTHR43470:SF3">
    <property type="entry name" value="PHOSPHATE TRANSPORT SYSTEM PERMEASE PROTEIN PSTA-RELATED"/>
    <property type="match status" value="1"/>
</dbReference>
<feature type="transmembrane region" description="Helical" evidence="8">
    <location>
        <begin position="96"/>
        <end position="120"/>
    </location>
</feature>
<evidence type="ECO:0000256" key="7">
    <source>
        <dbReference type="ARBA" id="ARBA00023136"/>
    </source>
</evidence>
<dbReference type="Pfam" id="PF00528">
    <property type="entry name" value="BPD_transp_1"/>
    <property type="match status" value="1"/>
</dbReference>
<protein>
    <recommendedName>
        <fullName evidence="8">Phosphate transport system permease protein PstA</fullName>
    </recommendedName>
</protein>
<feature type="transmembrane region" description="Helical" evidence="8">
    <location>
        <begin position="245"/>
        <end position="268"/>
    </location>
</feature>
<comment type="subcellular location">
    <subcellularLocation>
        <location evidence="1 8">Cell membrane</location>
        <topology evidence="1 8">Multi-pass membrane protein</topology>
    </subcellularLocation>
</comment>
<evidence type="ECO:0000256" key="8">
    <source>
        <dbReference type="RuleBase" id="RU363043"/>
    </source>
</evidence>
<dbReference type="CDD" id="cd06261">
    <property type="entry name" value="TM_PBP2"/>
    <property type="match status" value="1"/>
</dbReference>